<organism evidence="1 2">
    <name type="scientific">Durio zibethinus</name>
    <name type="common">Durian</name>
    <dbReference type="NCBI Taxonomy" id="66656"/>
    <lineage>
        <taxon>Eukaryota</taxon>
        <taxon>Viridiplantae</taxon>
        <taxon>Streptophyta</taxon>
        <taxon>Embryophyta</taxon>
        <taxon>Tracheophyta</taxon>
        <taxon>Spermatophyta</taxon>
        <taxon>Magnoliopsida</taxon>
        <taxon>eudicotyledons</taxon>
        <taxon>Gunneridae</taxon>
        <taxon>Pentapetalae</taxon>
        <taxon>rosids</taxon>
        <taxon>malvids</taxon>
        <taxon>Malvales</taxon>
        <taxon>Malvaceae</taxon>
        <taxon>Helicteroideae</taxon>
        <taxon>Durio</taxon>
    </lineage>
</organism>
<dbReference type="KEGG" id="dzi:111296004"/>
<dbReference type="Gene3D" id="2.120.10.80">
    <property type="entry name" value="Kelch-type beta propeller"/>
    <property type="match status" value="1"/>
</dbReference>
<keyword evidence="1" id="KW-1185">Reference proteome</keyword>
<sequence length="157" mass="18059">MSWLRMAVNKMMEVGNKNNLTRNIKNYANAVVHHAGYHQRSQTFSRSHSEMGRKGSEWFTTLKKVFKSSSKDLLVKKNLIDIQIAVMGAQEVKKDVDISSWPSDLTYEQWVALPVSGARYRHTTAVVDDRLYITGGSCKGRFLYDIQVFAWILIHTY</sequence>
<dbReference type="OrthoDB" id="2019255at2759"/>
<protein>
    <submittedName>
        <fullName evidence="2">Uncharacterized protein LOC111296004 isoform X1</fullName>
    </submittedName>
</protein>
<dbReference type="Pfam" id="PF01344">
    <property type="entry name" value="Kelch_1"/>
    <property type="match status" value="1"/>
</dbReference>
<accession>A0A6P5Z043</accession>
<dbReference type="InterPro" id="IPR015915">
    <property type="entry name" value="Kelch-typ_b-propeller"/>
</dbReference>
<evidence type="ECO:0000313" key="1">
    <source>
        <dbReference type="Proteomes" id="UP000515121"/>
    </source>
</evidence>
<reference evidence="2" key="1">
    <citation type="submission" date="2025-08" db="UniProtKB">
        <authorList>
            <consortium name="RefSeq"/>
        </authorList>
    </citation>
    <scope>IDENTIFICATION</scope>
    <source>
        <tissue evidence="2">Fruit stalk</tissue>
    </source>
</reference>
<dbReference type="Proteomes" id="UP000515121">
    <property type="component" value="Unplaced"/>
</dbReference>
<name>A0A6P5Z043_DURZI</name>
<dbReference type="RefSeq" id="XP_022745706.1">
    <property type="nucleotide sequence ID" value="XM_022889971.1"/>
</dbReference>
<proteinExistence type="predicted"/>
<dbReference type="SUPFAM" id="SSF117281">
    <property type="entry name" value="Kelch motif"/>
    <property type="match status" value="1"/>
</dbReference>
<gene>
    <name evidence="2" type="primary">LOC111296004</name>
</gene>
<dbReference type="InterPro" id="IPR006652">
    <property type="entry name" value="Kelch_1"/>
</dbReference>
<dbReference type="AlphaFoldDB" id="A0A6P5Z043"/>
<dbReference type="GeneID" id="111296004"/>
<evidence type="ECO:0000313" key="2">
    <source>
        <dbReference type="RefSeq" id="XP_022745706.1"/>
    </source>
</evidence>